<reference evidence="1" key="1">
    <citation type="journal article" date="2015" name="Front. Microbiol.">
        <title>Combining genomic sequencing methods to explore viral diversity and reveal potential virus-host interactions.</title>
        <authorList>
            <person name="Chow C.E."/>
            <person name="Winget D.M."/>
            <person name="White R.A.III."/>
            <person name="Hallam S.J."/>
            <person name="Suttle C.A."/>
        </authorList>
    </citation>
    <scope>NUCLEOTIDE SEQUENCE</scope>
    <source>
        <strain evidence="1">Anoxic2_5</strain>
    </source>
</reference>
<organism evidence="1">
    <name type="scientific">uncultured marine virus</name>
    <dbReference type="NCBI Taxonomy" id="186617"/>
    <lineage>
        <taxon>Viruses</taxon>
        <taxon>environmental samples</taxon>
    </lineage>
</organism>
<reference evidence="1" key="2">
    <citation type="submission" date="2015-03" db="EMBL/GenBank/DDBJ databases">
        <authorList>
            <person name="Chow C.-E.T."/>
            <person name="Winget D.M."/>
            <person name="White R.A.III."/>
            <person name="Hallam S.J."/>
            <person name="Suttle C.A."/>
        </authorList>
    </citation>
    <scope>NUCLEOTIDE SEQUENCE</scope>
    <source>
        <strain evidence="1">Anoxic2_5</strain>
    </source>
</reference>
<proteinExistence type="predicted"/>
<sequence length="301" mass="31849">MRPRARLALADADAPVPHVVVFPPLLGQPRAEAHPVSRPRLVMSVRLLRLHGLKASTRLLLPSGRLTAPCCLSVVVVRHDAHHGREGVPAQVGEGGPHSLRAVASAGRGRHGRLHVLARLVEQAGGQGDHAALHAGTLNHAQAVGRERPLCCLPDAGEVGIGALEMRILGVLRGGAHLALREGEGGSEFVQFRGCGHGFSPLGSSGVRVAPSACFMSSAIKMARRSRMLSASQPAWFAMDWRSVRASSSGSTRRVTTASMAVMSVDSPRIMASRWHARHAARSVPWAQVVVMTRHAGGTSP</sequence>
<protein>
    <submittedName>
        <fullName evidence="1">ERF family protein</fullName>
    </submittedName>
</protein>
<accession>A0A0F7L6Y6</accession>
<name>A0A0F7L6Y6_9VIRU</name>
<dbReference type="EMBL" id="KR029589">
    <property type="protein sequence ID" value="AKH47217.1"/>
    <property type="molecule type" value="Genomic_DNA"/>
</dbReference>
<evidence type="ECO:0000313" key="1">
    <source>
        <dbReference type="EMBL" id="AKH47217.1"/>
    </source>
</evidence>